<dbReference type="InterPro" id="IPR014440">
    <property type="entry name" value="HCCAis_GSTk"/>
</dbReference>
<dbReference type="GO" id="GO:0004602">
    <property type="term" value="F:glutathione peroxidase activity"/>
    <property type="evidence" value="ECO:0007669"/>
    <property type="project" value="TreeGrafter"/>
</dbReference>
<dbReference type="PIRSF" id="PIRSF006386">
    <property type="entry name" value="HCCAis_GSTk"/>
    <property type="match status" value="1"/>
</dbReference>
<dbReference type="OrthoDB" id="5244108at2"/>
<comment type="similarity">
    <text evidence="1">Belongs to the GST superfamily. NadH family.</text>
</comment>
<gene>
    <name evidence="4" type="primary">nahD_2</name>
    <name evidence="4" type="ORF">TM5383_01733</name>
</gene>
<dbReference type="GO" id="GO:1901170">
    <property type="term" value="P:naphthalene catabolic process"/>
    <property type="evidence" value="ECO:0007669"/>
    <property type="project" value="InterPro"/>
</dbReference>
<evidence type="ECO:0000256" key="2">
    <source>
        <dbReference type="PIRSR" id="PIRSR006386-1"/>
    </source>
</evidence>
<protein>
    <recommendedName>
        <fullName evidence="1">2-hydroxychromene-2-carboxylate isomerase</fullName>
        <ecNumber evidence="1">5.99.1.4</ecNumber>
    </recommendedName>
</protein>
<evidence type="ECO:0000313" key="5">
    <source>
        <dbReference type="Proteomes" id="UP000051681"/>
    </source>
</evidence>
<dbReference type="InterPro" id="IPR001853">
    <property type="entry name" value="DSBA-like_thioredoxin_dom"/>
</dbReference>
<dbReference type="InterPro" id="IPR051924">
    <property type="entry name" value="GST_Kappa/NadH"/>
</dbReference>
<dbReference type="Proteomes" id="UP000051681">
    <property type="component" value="Unassembled WGS sequence"/>
</dbReference>
<reference evidence="4 5" key="1">
    <citation type="submission" date="2015-09" db="EMBL/GenBank/DDBJ databases">
        <authorList>
            <consortium name="Swine Surveillance"/>
        </authorList>
    </citation>
    <scope>NUCLEOTIDE SEQUENCE [LARGE SCALE GENOMIC DNA]</scope>
    <source>
        <strain evidence="4 5">CECT 8383</strain>
    </source>
</reference>
<keyword evidence="5" id="KW-1185">Reference proteome</keyword>
<dbReference type="InterPro" id="IPR036249">
    <property type="entry name" value="Thioredoxin-like_sf"/>
</dbReference>
<proteinExistence type="inferred from homology"/>
<sequence>MAHIDYYFSTISPYTYLVGTRLEEIAQRQGTTVTYKPIDIIGTFSRTGGQPVPQRHPARQEYRAQELPRQARKLGMPLTFQPAHWPTNAAPSSYAVIAAQKAGGGDLPLLIRRLLTCCWVEEKDIAQDEVIKACLSEAGFDPALADSGLLTGAEEYAANLEEAVANGVFGAPFFICDSGQKFWGQDRLDELELHLKGEL</sequence>
<dbReference type="CDD" id="cd03022">
    <property type="entry name" value="DsbA_HCCA_Iso"/>
    <property type="match status" value="1"/>
</dbReference>
<comment type="catalytic activity">
    <reaction evidence="1">
        <text>2-hydroxychromene-2-carboxylate = (3E)-4-(2-hydroxyphenyl)-2-oxobut-3-enoate</text>
        <dbReference type="Rhea" id="RHEA:27401"/>
        <dbReference type="ChEBI" id="CHEBI:59350"/>
        <dbReference type="ChEBI" id="CHEBI:59353"/>
        <dbReference type="EC" id="5.99.1.4"/>
    </reaction>
</comment>
<dbReference type="AlphaFoldDB" id="A0A0P1GPP2"/>
<dbReference type="EC" id="5.99.1.4" evidence="1"/>
<feature type="active site" description="Nucleophile" evidence="2">
    <location>
        <position position="12"/>
    </location>
</feature>
<dbReference type="SUPFAM" id="SSF52833">
    <property type="entry name" value="Thioredoxin-like"/>
    <property type="match status" value="1"/>
</dbReference>
<dbReference type="EMBL" id="CYSF01000007">
    <property type="protein sequence ID" value="CUH84522.1"/>
    <property type="molecule type" value="Genomic_DNA"/>
</dbReference>
<dbReference type="Pfam" id="PF01323">
    <property type="entry name" value="DSBA"/>
    <property type="match status" value="1"/>
</dbReference>
<dbReference type="RefSeq" id="WP_058318623.1">
    <property type="nucleotide sequence ID" value="NZ_CYSF01000007.1"/>
</dbReference>
<keyword evidence="1 4" id="KW-0413">Isomerase</keyword>
<organism evidence="4 5">
    <name type="scientific">Thalassovita mediterranea</name>
    <dbReference type="NCBI Taxonomy" id="340021"/>
    <lineage>
        <taxon>Bacteria</taxon>
        <taxon>Pseudomonadati</taxon>
        <taxon>Pseudomonadota</taxon>
        <taxon>Alphaproteobacteria</taxon>
        <taxon>Rhodobacterales</taxon>
        <taxon>Roseobacteraceae</taxon>
        <taxon>Thalassovita</taxon>
    </lineage>
</organism>
<evidence type="ECO:0000259" key="3">
    <source>
        <dbReference type="Pfam" id="PF01323"/>
    </source>
</evidence>
<dbReference type="InterPro" id="IPR044087">
    <property type="entry name" value="NahD-like"/>
</dbReference>
<dbReference type="PANTHER" id="PTHR42943:SF2">
    <property type="entry name" value="GLUTATHIONE S-TRANSFERASE KAPPA 1"/>
    <property type="match status" value="1"/>
</dbReference>
<feature type="domain" description="DSBA-like thioredoxin" evidence="3">
    <location>
        <begin position="4"/>
        <end position="195"/>
    </location>
</feature>
<name>A0A0P1GPP2_9RHOB</name>
<dbReference type="PANTHER" id="PTHR42943">
    <property type="entry name" value="GLUTATHIONE S-TRANSFERASE KAPPA"/>
    <property type="match status" value="1"/>
</dbReference>
<accession>A0A0P1GPP2</accession>
<dbReference type="GO" id="GO:0018845">
    <property type="term" value="F:2-hydroxychromene-2-carboxylate isomerase activity"/>
    <property type="evidence" value="ECO:0007669"/>
    <property type="project" value="UniProtKB-UniRule"/>
</dbReference>
<dbReference type="STRING" id="340021.TM5383_01733"/>
<evidence type="ECO:0000313" key="4">
    <source>
        <dbReference type="EMBL" id="CUH84522.1"/>
    </source>
</evidence>
<dbReference type="Gene3D" id="3.40.30.10">
    <property type="entry name" value="Glutaredoxin"/>
    <property type="match status" value="1"/>
</dbReference>
<dbReference type="GO" id="GO:0004364">
    <property type="term" value="F:glutathione transferase activity"/>
    <property type="evidence" value="ECO:0007669"/>
    <property type="project" value="TreeGrafter"/>
</dbReference>
<dbReference type="GO" id="GO:0006749">
    <property type="term" value="P:glutathione metabolic process"/>
    <property type="evidence" value="ECO:0007669"/>
    <property type="project" value="TreeGrafter"/>
</dbReference>
<evidence type="ECO:0000256" key="1">
    <source>
        <dbReference type="PIRNR" id="PIRNR006386"/>
    </source>
</evidence>